<feature type="compositionally biased region" description="Low complexity" evidence="1">
    <location>
        <begin position="62"/>
        <end position="77"/>
    </location>
</feature>
<keyword evidence="2" id="KW-1185">Reference proteome</keyword>
<dbReference type="InParanoid" id="A0A3Q7MIJ1"/>
<proteinExistence type="predicted"/>
<dbReference type="Proteomes" id="UP000286641">
    <property type="component" value="Unplaced"/>
</dbReference>
<dbReference type="RefSeq" id="XP_025706734.1">
    <property type="nucleotide sequence ID" value="XM_025850949.1"/>
</dbReference>
<accession>A0A3Q7MIJ1</accession>
<sequence length="269" mass="28411">MLAGAGPVPDGAPLPKAPRPLGAASHARCPDGVPRRMPRPLSGPPPTAPRPPAAPAPRPHGKPASSPAAGGAAPLGEARGGVRWGRLGSRDLCKVGPGRSCRLCPREWRGEQRPQGRQLRFSRGFLRRLEGSLVSSGSCGLRDLRDPEENEIVSLRSRLNTFKTVAAEQSLRRVLLSAGPARGPGRVVQAGLPPGAPLPLPHPVPHPSPHPRAFEPRVSQRPRPRGTLTVVVSCTGRGGAPQGPRRSCQHGTENRLQTPLPIHVNLMSP</sequence>
<feature type="region of interest" description="Disordered" evidence="1">
    <location>
        <begin position="1"/>
        <end position="81"/>
    </location>
</feature>
<gene>
    <name evidence="3" type="primary">LOC112807989</name>
</gene>
<reference key="1">
    <citation type="submission" date="2019-01" db="UniProtKB">
        <authorList>
            <consortium name="RefSeq"/>
        </authorList>
    </citation>
    <scope>IDENTIFICATION</scope>
</reference>
<evidence type="ECO:0000313" key="3">
    <source>
        <dbReference type="RefSeq" id="XP_025706734.1"/>
    </source>
</evidence>
<reference evidence="3" key="2">
    <citation type="submission" date="2025-08" db="UniProtKB">
        <authorList>
            <consortium name="RefSeq"/>
        </authorList>
    </citation>
    <scope>IDENTIFICATION</scope>
    <source>
        <tissue evidence="3">Blood</tissue>
    </source>
</reference>
<evidence type="ECO:0000256" key="1">
    <source>
        <dbReference type="SAM" id="MobiDB-lite"/>
    </source>
</evidence>
<protein>
    <submittedName>
        <fullName evidence="3">Proline-rich protein 2-like</fullName>
    </submittedName>
</protein>
<evidence type="ECO:0000313" key="2">
    <source>
        <dbReference type="Proteomes" id="UP000286641"/>
    </source>
</evidence>
<organism evidence="2 3">
    <name type="scientific">Callorhinus ursinus</name>
    <name type="common">Northern fur seal</name>
    <dbReference type="NCBI Taxonomy" id="34884"/>
    <lineage>
        <taxon>Eukaryota</taxon>
        <taxon>Metazoa</taxon>
        <taxon>Chordata</taxon>
        <taxon>Craniata</taxon>
        <taxon>Vertebrata</taxon>
        <taxon>Euteleostomi</taxon>
        <taxon>Mammalia</taxon>
        <taxon>Eutheria</taxon>
        <taxon>Laurasiatheria</taxon>
        <taxon>Carnivora</taxon>
        <taxon>Caniformia</taxon>
        <taxon>Pinnipedia</taxon>
        <taxon>Otariidae</taxon>
        <taxon>Callorhinus</taxon>
    </lineage>
</organism>
<feature type="compositionally biased region" description="Pro residues" evidence="1">
    <location>
        <begin position="194"/>
        <end position="210"/>
    </location>
</feature>
<name>A0A3Q7MIJ1_CALUR</name>
<dbReference type="AlphaFoldDB" id="A0A3Q7MIJ1"/>
<feature type="region of interest" description="Disordered" evidence="1">
    <location>
        <begin position="193"/>
        <end position="256"/>
    </location>
</feature>
<feature type="compositionally biased region" description="Pro residues" evidence="1">
    <location>
        <begin position="41"/>
        <end position="58"/>
    </location>
</feature>